<evidence type="ECO:0000313" key="3">
    <source>
        <dbReference type="Proteomes" id="UP000270094"/>
    </source>
</evidence>
<keyword evidence="1" id="KW-0472">Membrane</keyword>
<dbReference type="OrthoDB" id="271111at2759"/>
<evidence type="ECO:0000313" key="2">
    <source>
        <dbReference type="EMBL" id="VDM69778.1"/>
    </source>
</evidence>
<sequence length="164" mass="18996">MGRVQQKLDIMSAVLQNKYFCVRSGLSFGKFPCRSRLIYLSSLICGIIIICADETGILTLKKTFPNDLTFALCPNHSPFWHPSDFVLPQEDVAHLRQEVLNQVDMLEIQQITPEKKLLMLRKAHPWLFEWPCLYADVLELLDEYRLYIRDQDFIVIALAVLPVT</sequence>
<reference evidence="2 3" key="1">
    <citation type="submission" date="2018-11" db="EMBL/GenBank/DDBJ databases">
        <authorList>
            <consortium name="Pathogen Informatics"/>
        </authorList>
    </citation>
    <scope>NUCLEOTIDE SEQUENCE [LARGE SCALE GENOMIC DNA]</scope>
</reference>
<keyword evidence="3" id="KW-1185">Reference proteome</keyword>
<accession>A0A3P7KPY8</accession>
<organism evidence="2 3">
    <name type="scientific">Strongylus vulgaris</name>
    <name type="common">Blood worm</name>
    <dbReference type="NCBI Taxonomy" id="40348"/>
    <lineage>
        <taxon>Eukaryota</taxon>
        <taxon>Metazoa</taxon>
        <taxon>Ecdysozoa</taxon>
        <taxon>Nematoda</taxon>
        <taxon>Chromadorea</taxon>
        <taxon>Rhabditida</taxon>
        <taxon>Rhabditina</taxon>
        <taxon>Rhabditomorpha</taxon>
        <taxon>Strongyloidea</taxon>
        <taxon>Strongylidae</taxon>
        <taxon>Strongylus</taxon>
    </lineage>
</organism>
<dbReference type="Proteomes" id="UP000270094">
    <property type="component" value="Unassembled WGS sequence"/>
</dbReference>
<name>A0A3P7KPY8_STRVU</name>
<dbReference type="EMBL" id="UYYB01013514">
    <property type="protein sequence ID" value="VDM69778.1"/>
    <property type="molecule type" value="Genomic_DNA"/>
</dbReference>
<keyword evidence="1" id="KW-0812">Transmembrane</keyword>
<protein>
    <submittedName>
        <fullName evidence="2">Uncharacterized protein</fullName>
    </submittedName>
</protein>
<dbReference type="AlphaFoldDB" id="A0A3P7KPY8"/>
<evidence type="ECO:0000256" key="1">
    <source>
        <dbReference type="SAM" id="Phobius"/>
    </source>
</evidence>
<feature type="transmembrane region" description="Helical" evidence="1">
    <location>
        <begin position="37"/>
        <end position="60"/>
    </location>
</feature>
<gene>
    <name evidence="2" type="ORF">SVUK_LOCUS4776</name>
</gene>
<proteinExistence type="predicted"/>
<keyword evidence="1" id="KW-1133">Transmembrane helix</keyword>